<reference evidence="10" key="3">
    <citation type="submission" date="2025-09" db="UniProtKB">
        <authorList>
            <consortium name="Ensembl"/>
        </authorList>
    </citation>
    <scope>IDENTIFICATION</scope>
</reference>
<gene>
    <name evidence="10" type="primary">MMP28</name>
</gene>
<evidence type="ECO:0000256" key="2">
    <source>
        <dbReference type="ARBA" id="ARBA00022670"/>
    </source>
</evidence>
<dbReference type="GO" id="GO:0031012">
    <property type="term" value="C:extracellular matrix"/>
    <property type="evidence" value="ECO:0007669"/>
    <property type="project" value="InterPro"/>
</dbReference>
<organism evidence="10 11">
    <name type="scientific">Denticeps clupeoides</name>
    <name type="common">denticle herring</name>
    <dbReference type="NCBI Taxonomy" id="299321"/>
    <lineage>
        <taxon>Eukaryota</taxon>
        <taxon>Metazoa</taxon>
        <taxon>Chordata</taxon>
        <taxon>Craniata</taxon>
        <taxon>Vertebrata</taxon>
        <taxon>Euteleostomi</taxon>
        <taxon>Actinopterygii</taxon>
        <taxon>Neopterygii</taxon>
        <taxon>Teleostei</taxon>
        <taxon>Clupei</taxon>
        <taxon>Clupeiformes</taxon>
        <taxon>Denticipitoidei</taxon>
        <taxon>Denticipitidae</taxon>
        <taxon>Denticeps</taxon>
    </lineage>
</organism>
<feature type="binding site" evidence="7">
    <location>
        <position position="168"/>
    </location>
    <ligand>
        <name>Zn(2+)</name>
        <dbReference type="ChEBI" id="CHEBI:29105"/>
        <label>1</label>
    </ligand>
</feature>
<keyword evidence="2" id="KW-0645">Protease</keyword>
<feature type="binding site" evidence="7">
    <location>
        <position position="141"/>
    </location>
    <ligand>
        <name>Zn(2+)</name>
        <dbReference type="ChEBI" id="CHEBI:29105"/>
        <label>1</label>
    </ligand>
</feature>
<feature type="binding site" evidence="7">
    <location>
        <position position="173"/>
    </location>
    <ligand>
        <name>Ca(2+)</name>
        <dbReference type="ChEBI" id="CHEBI:29108"/>
        <label>1</label>
    </ligand>
</feature>
<protein>
    <recommendedName>
        <fullName evidence="9">Peptidase metallopeptidase domain-containing protein</fullName>
    </recommendedName>
</protein>
<evidence type="ECO:0000256" key="7">
    <source>
        <dbReference type="PIRSR" id="PIRSR621190-2"/>
    </source>
</evidence>
<feature type="binding site" evidence="7">
    <location>
        <position position="158"/>
    </location>
    <ligand>
        <name>Zn(2+)</name>
        <dbReference type="ChEBI" id="CHEBI:29105"/>
        <label>1</label>
    </ligand>
</feature>
<keyword evidence="11" id="KW-1185">Reference proteome</keyword>
<dbReference type="InterPro" id="IPR024079">
    <property type="entry name" value="MetalloPept_cat_dom_sf"/>
</dbReference>
<feature type="active site" evidence="6">
    <location>
        <position position="192"/>
    </location>
</feature>
<dbReference type="Pfam" id="PF00413">
    <property type="entry name" value="Peptidase_M10"/>
    <property type="match status" value="1"/>
</dbReference>
<evidence type="ECO:0000256" key="5">
    <source>
        <dbReference type="ARBA" id="ARBA00022833"/>
    </source>
</evidence>
<dbReference type="GO" id="GO:0004222">
    <property type="term" value="F:metalloendopeptidase activity"/>
    <property type="evidence" value="ECO:0007669"/>
    <property type="project" value="InterPro"/>
</dbReference>
<evidence type="ECO:0000256" key="4">
    <source>
        <dbReference type="ARBA" id="ARBA00022801"/>
    </source>
</evidence>
<feature type="binding site" evidence="7">
    <location>
        <position position="195"/>
    </location>
    <ligand>
        <name>Zn(2+)</name>
        <dbReference type="ChEBI" id="CHEBI:29105"/>
        <label>2</label>
        <note>catalytic</note>
    </ligand>
</feature>
<comment type="cofactor">
    <cofactor evidence="7">
        <name>Zn(2+)</name>
        <dbReference type="ChEBI" id="CHEBI:29105"/>
    </cofactor>
    <text evidence="7">Binds 2 Zn(2+) ions per subunit.</text>
</comment>
<keyword evidence="5 7" id="KW-0862">Zinc</keyword>
<feature type="binding site" evidence="7">
    <location>
        <position position="150"/>
    </location>
    <ligand>
        <name>Ca(2+)</name>
        <dbReference type="ChEBI" id="CHEBI:29108"/>
        <label>3</label>
    </ligand>
</feature>
<reference evidence="10" key="2">
    <citation type="submission" date="2025-08" db="UniProtKB">
        <authorList>
            <consortium name="Ensembl"/>
        </authorList>
    </citation>
    <scope>IDENTIFICATION</scope>
</reference>
<comment type="similarity">
    <text evidence="1">Belongs to the peptidase M10A family.</text>
</comment>
<evidence type="ECO:0000313" key="11">
    <source>
        <dbReference type="Proteomes" id="UP000694580"/>
    </source>
</evidence>
<dbReference type="AlphaFoldDB" id="A0AAY4D6J8"/>
<dbReference type="SUPFAM" id="SSF55486">
    <property type="entry name" value="Metalloproteases ('zincins'), catalytic domain"/>
    <property type="match status" value="1"/>
</dbReference>
<reference evidence="10 11" key="1">
    <citation type="submission" date="2020-06" db="EMBL/GenBank/DDBJ databases">
        <authorList>
            <consortium name="Wellcome Sanger Institute Data Sharing"/>
        </authorList>
    </citation>
    <scope>NUCLEOTIDE SEQUENCE [LARGE SCALE GENOMIC DNA]</scope>
</reference>
<dbReference type="InterPro" id="IPR006026">
    <property type="entry name" value="Peptidase_Metallo"/>
</dbReference>
<evidence type="ECO:0000256" key="8">
    <source>
        <dbReference type="SAM" id="MobiDB-lite"/>
    </source>
</evidence>
<feature type="binding site" evidence="7">
    <location>
        <position position="191"/>
    </location>
    <ligand>
        <name>Zn(2+)</name>
        <dbReference type="ChEBI" id="CHEBI:29105"/>
        <label>2</label>
        <note>catalytic</note>
    </ligand>
</feature>
<dbReference type="GO" id="GO:0008270">
    <property type="term" value="F:zinc ion binding"/>
    <property type="evidence" value="ECO:0007669"/>
    <property type="project" value="InterPro"/>
</dbReference>
<dbReference type="PRINTS" id="PR00138">
    <property type="entry name" value="MATRIXIN"/>
</dbReference>
<dbReference type="PANTHER" id="PTHR10201:SF298">
    <property type="entry name" value="MATRIX METALLOPROTEINASE-28"/>
    <property type="match status" value="1"/>
</dbReference>
<keyword evidence="7" id="KW-0106">Calcium</keyword>
<dbReference type="FunFam" id="3.40.390.10:FF:000021">
    <property type="entry name" value="Matrix metallopeptidase 28"/>
    <property type="match status" value="1"/>
</dbReference>
<feature type="binding site" evidence="7">
    <location>
        <position position="201"/>
    </location>
    <ligand>
        <name>Zn(2+)</name>
        <dbReference type="ChEBI" id="CHEBI:29105"/>
        <label>2</label>
        <note>catalytic</note>
    </ligand>
</feature>
<dbReference type="Gene3D" id="3.40.390.10">
    <property type="entry name" value="Collagenase (Catalytic Domain)"/>
    <property type="match status" value="1"/>
</dbReference>
<evidence type="ECO:0000256" key="1">
    <source>
        <dbReference type="ARBA" id="ARBA00010370"/>
    </source>
</evidence>
<accession>A0AAY4D6J8</accession>
<dbReference type="GO" id="GO:0030574">
    <property type="term" value="P:collagen catabolic process"/>
    <property type="evidence" value="ECO:0007669"/>
    <property type="project" value="TreeGrafter"/>
</dbReference>
<feature type="binding site" evidence="7">
    <location>
        <position position="143"/>
    </location>
    <ligand>
        <name>Zn(2+)</name>
        <dbReference type="ChEBI" id="CHEBI:29105"/>
        <label>1</label>
    </ligand>
</feature>
<dbReference type="GO" id="GO:0006508">
    <property type="term" value="P:proteolysis"/>
    <property type="evidence" value="ECO:0007669"/>
    <property type="project" value="UniProtKB-KW"/>
</dbReference>
<evidence type="ECO:0000259" key="9">
    <source>
        <dbReference type="SMART" id="SM00235"/>
    </source>
</evidence>
<feature type="binding site" evidence="7">
    <location>
        <position position="131"/>
    </location>
    <ligand>
        <name>Ca(2+)</name>
        <dbReference type="ChEBI" id="CHEBI:29108"/>
        <label>2</label>
    </ligand>
</feature>
<feature type="binding site" evidence="7">
    <location>
        <position position="173"/>
    </location>
    <ligand>
        <name>Ca(2+)</name>
        <dbReference type="ChEBI" id="CHEBI:29108"/>
        <label>3</label>
    </ligand>
</feature>
<dbReference type="Proteomes" id="UP000694580">
    <property type="component" value="Chromosome 13"/>
</dbReference>
<feature type="domain" description="Peptidase metallopeptidase" evidence="9">
    <location>
        <begin position="75"/>
        <end position="236"/>
    </location>
</feature>
<keyword evidence="3 7" id="KW-0479">Metal-binding</keyword>
<dbReference type="InterPro" id="IPR033739">
    <property type="entry name" value="M10A_MMP"/>
</dbReference>
<dbReference type="InterPro" id="IPR021190">
    <property type="entry name" value="Pept_M10A"/>
</dbReference>
<dbReference type="PANTHER" id="PTHR10201">
    <property type="entry name" value="MATRIX METALLOPROTEINASE"/>
    <property type="match status" value="1"/>
</dbReference>
<dbReference type="GO" id="GO:0005615">
    <property type="term" value="C:extracellular space"/>
    <property type="evidence" value="ECO:0007669"/>
    <property type="project" value="TreeGrafter"/>
</dbReference>
<sequence>MLFGVLPSEPEELTVPGSDPTYYHGVPELDTPGSPGGTMWAVPAPPLRTAVRVWWPRVVWRPNYSAACRRVPDTCRPAPPARGNRHLTYGIVNWPRQLSHESVQLAVGAAFQLWSNVSGLVFQEVTRGPADIRLAFYAGEHDDGLDNAFDGPGGALAHAFFPRRGEAHFDMAERWTLSGLKGHNLFLVVAHEIGHTLGLEHSPVRHALMSPYYKKLGHALLLSWDDVAAVQQLYGERLSRVTSPAFVTQITIKDGISGLGAAVALRLMKRPRNQKVAGSNPDPVPRPPSASFSSVFSLGMEMLSSTQTNVCWTLCRGSRRYQRTRGVQRYV</sequence>
<evidence type="ECO:0000256" key="6">
    <source>
        <dbReference type="PIRSR" id="PIRSR621190-1"/>
    </source>
</evidence>
<feature type="region of interest" description="Disordered" evidence="8">
    <location>
        <begin position="1"/>
        <end position="21"/>
    </location>
</feature>
<proteinExistence type="inferred from homology"/>
<dbReference type="Ensembl" id="ENSDCDT00010050664.1">
    <property type="protein sequence ID" value="ENSDCDP00010040774.1"/>
    <property type="gene ID" value="ENSDCDG00010025966.1"/>
</dbReference>
<feature type="binding site" evidence="7">
    <location>
        <position position="170"/>
    </location>
    <ligand>
        <name>Ca(2+)</name>
        <dbReference type="ChEBI" id="CHEBI:29108"/>
        <label>3</label>
    </ligand>
</feature>
<feature type="binding site" evidence="7">
    <location>
        <position position="209"/>
    </location>
    <ligand>
        <name>Zn(2+)</name>
        <dbReference type="ChEBI" id="CHEBI:29105"/>
        <label>2</label>
        <note>catalytic</note>
    </ligand>
</feature>
<dbReference type="GeneTree" id="ENSGT00940000159596"/>
<dbReference type="InterPro" id="IPR001818">
    <property type="entry name" value="Pept_M10_metallopeptidase"/>
</dbReference>
<evidence type="ECO:0000313" key="10">
    <source>
        <dbReference type="Ensembl" id="ENSDCDP00010040774.1"/>
    </source>
</evidence>
<dbReference type="GO" id="GO:0030198">
    <property type="term" value="P:extracellular matrix organization"/>
    <property type="evidence" value="ECO:0007669"/>
    <property type="project" value="TreeGrafter"/>
</dbReference>
<keyword evidence="4" id="KW-0378">Hydrolase</keyword>
<dbReference type="CDD" id="cd04278">
    <property type="entry name" value="ZnMc_MMP"/>
    <property type="match status" value="1"/>
</dbReference>
<feature type="binding site" evidence="7">
    <location>
        <position position="151"/>
    </location>
    <ligand>
        <name>Ca(2+)</name>
        <dbReference type="ChEBI" id="CHEBI:29108"/>
        <label>3</label>
    </ligand>
</feature>
<evidence type="ECO:0000256" key="3">
    <source>
        <dbReference type="ARBA" id="ARBA00022723"/>
    </source>
</evidence>
<name>A0AAY4D6J8_9TELE</name>
<comment type="cofactor">
    <cofactor evidence="7">
        <name>Ca(2+)</name>
        <dbReference type="ChEBI" id="CHEBI:29108"/>
    </cofactor>
    <text evidence="7">Can bind about 5 Ca(2+) ions per subunit.</text>
</comment>
<dbReference type="SMART" id="SM00235">
    <property type="entry name" value="ZnMc"/>
    <property type="match status" value="1"/>
</dbReference>